<reference evidence="6" key="1">
    <citation type="journal article" date="2019" name="Int. J. Syst. Evol. Microbiol.">
        <title>The Global Catalogue of Microorganisms (GCM) 10K type strain sequencing project: providing services to taxonomists for standard genome sequencing and annotation.</title>
        <authorList>
            <consortium name="The Broad Institute Genomics Platform"/>
            <consortium name="The Broad Institute Genome Sequencing Center for Infectious Disease"/>
            <person name="Wu L."/>
            <person name="Ma J."/>
        </authorList>
    </citation>
    <scope>NUCLEOTIDE SEQUENCE [LARGE SCALE GENOMIC DNA]</scope>
    <source>
        <strain evidence="6">JCM 17342</strain>
    </source>
</reference>
<evidence type="ECO:0000256" key="1">
    <source>
        <dbReference type="ARBA" id="ARBA00006383"/>
    </source>
</evidence>
<keyword evidence="6" id="KW-1185">Reference proteome</keyword>
<evidence type="ECO:0000256" key="3">
    <source>
        <dbReference type="ARBA" id="ARBA00023315"/>
    </source>
</evidence>
<accession>A0ABP7TQQ2</accession>
<dbReference type="Proteomes" id="UP001501747">
    <property type="component" value="Unassembled WGS sequence"/>
</dbReference>
<dbReference type="PANTHER" id="PTHR11104:SF0">
    <property type="entry name" value="SPBETA PROPHAGE-DERIVED AMINOGLYCOSIDE N(3')-ACETYLTRANSFERASE-LIKE PROTEIN YOKD"/>
    <property type="match status" value="1"/>
</dbReference>
<dbReference type="InterPro" id="IPR028345">
    <property type="entry name" value="Antibiotic_NAT-like"/>
</dbReference>
<proteinExistence type="inferred from homology"/>
<evidence type="ECO:0000256" key="4">
    <source>
        <dbReference type="RuleBase" id="RU365031"/>
    </source>
</evidence>
<dbReference type="EMBL" id="BAABAL010000019">
    <property type="protein sequence ID" value="GAA4029071.1"/>
    <property type="molecule type" value="Genomic_DNA"/>
</dbReference>
<keyword evidence="4" id="KW-0046">Antibiotic resistance</keyword>
<evidence type="ECO:0000313" key="5">
    <source>
        <dbReference type="EMBL" id="GAA4029071.1"/>
    </source>
</evidence>
<evidence type="ECO:0000256" key="2">
    <source>
        <dbReference type="ARBA" id="ARBA00022679"/>
    </source>
</evidence>
<evidence type="ECO:0000313" key="6">
    <source>
        <dbReference type="Proteomes" id="UP001501747"/>
    </source>
</evidence>
<protein>
    <recommendedName>
        <fullName evidence="4">Aminoglycoside N(3)-acetyltransferase</fullName>
        <ecNumber evidence="4">2.3.1.-</ecNumber>
    </recommendedName>
</protein>
<dbReference type="Pfam" id="PF02522">
    <property type="entry name" value="Antibiotic_NAT"/>
    <property type="match status" value="1"/>
</dbReference>
<dbReference type="PANTHER" id="PTHR11104">
    <property type="entry name" value="AMINOGLYCOSIDE N3-ACETYLTRANSFERASE"/>
    <property type="match status" value="1"/>
</dbReference>
<comment type="caution">
    <text evidence="5">The sequence shown here is derived from an EMBL/GenBank/DDBJ whole genome shotgun (WGS) entry which is preliminary data.</text>
</comment>
<dbReference type="RefSeq" id="WP_344882786.1">
    <property type="nucleotide sequence ID" value="NZ_BAABAL010000019.1"/>
</dbReference>
<sequence length="263" mass="28366">MPLHHNDLTEGWLRTGVAEGMTLIVHSSLSSLGEVDGGAATVVESLLSVVGPEGTVVTPAFTPHVTDPSPEHHAVPDDELLRRRAAVPLFHPDLPTTMGAVAEALRARPDSVRSSHPQASVAAVGARAQEIVSRQPLGFALGHDSPFARLHDVDARILLIGVGHDRNSFLHHVESLTPAPRLKVRRFPSTINEERVWVETVDVGDDNGTFFPQIGREFEQHAGVRPVTVGKAACVLVPTKPFRAFAIARLTELLAAHQRDTAQ</sequence>
<dbReference type="SUPFAM" id="SSF110710">
    <property type="entry name" value="TTHA0583/YokD-like"/>
    <property type="match status" value="1"/>
</dbReference>
<name>A0ABP7TQQ2_9PSEU</name>
<comment type="catalytic activity">
    <reaction evidence="4">
        <text>a 2-deoxystreptamine antibiotic + acetyl-CoA = an N(3)-acetyl-2-deoxystreptamine antibiotic + CoA + H(+)</text>
        <dbReference type="Rhea" id="RHEA:12665"/>
        <dbReference type="ChEBI" id="CHEBI:15378"/>
        <dbReference type="ChEBI" id="CHEBI:57287"/>
        <dbReference type="ChEBI" id="CHEBI:57288"/>
        <dbReference type="ChEBI" id="CHEBI:57921"/>
        <dbReference type="ChEBI" id="CHEBI:77452"/>
        <dbReference type="EC" id="2.3.1.81"/>
    </reaction>
</comment>
<organism evidence="5 6">
    <name type="scientific">Allokutzneria multivorans</name>
    <dbReference type="NCBI Taxonomy" id="1142134"/>
    <lineage>
        <taxon>Bacteria</taxon>
        <taxon>Bacillati</taxon>
        <taxon>Actinomycetota</taxon>
        <taxon>Actinomycetes</taxon>
        <taxon>Pseudonocardiales</taxon>
        <taxon>Pseudonocardiaceae</taxon>
        <taxon>Allokutzneria</taxon>
    </lineage>
</organism>
<gene>
    <name evidence="5" type="primary">aacC</name>
    <name evidence="5" type="ORF">GCM10022247_62660</name>
</gene>
<dbReference type="InterPro" id="IPR003679">
    <property type="entry name" value="Amioglycoside_AcTrfase"/>
</dbReference>
<keyword evidence="3 4" id="KW-0012">Acyltransferase</keyword>
<dbReference type="EC" id="2.3.1.-" evidence="4"/>
<comment type="similarity">
    <text evidence="1 4">Belongs to the antibiotic N-acetyltransferase family.</text>
</comment>
<keyword evidence="2 4" id="KW-0808">Transferase</keyword>